<feature type="compositionally biased region" description="Basic residues" evidence="1">
    <location>
        <begin position="223"/>
        <end position="235"/>
    </location>
</feature>
<dbReference type="SMART" id="SM00391">
    <property type="entry name" value="MBD"/>
    <property type="match status" value="1"/>
</dbReference>
<dbReference type="Gene3D" id="3.80.10.10">
    <property type="entry name" value="Ribonuclease Inhibitor"/>
    <property type="match status" value="1"/>
</dbReference>
<feature type="compositionally biased region" description="Polar residues" evidence="1">
    <location>
        <begin position="276"/>
        <end position="285"/>
    </location>
</feature>
<dbReference type="CDD" id="cd00122">
    <property type="entry name" value="MBD"/>
    <property type="match status" value="1"/>
</dbReference>
<feature type="domain" description="MBD" evidence="2">
    <location>
        <begin position="338"/>
        <end position="412"/>
    </location>
</feature>
<dbReference type="SUPFAM" id="SSF52047">
    <property type="entry name" value="RNI-like"/>
    <property type="match status" value="1"/>
</dbReference>
<feature type="region of interest" description="Disordered" evidence="1">
    <location>
        <begin position="1"/>
        <end position="20"/>
    </location>
</feature>
<dbReference type="SUPFAM" id="SSF54171">
    <property type="entry name" value="DNA-binding domain"/>
    <property type="match status" value="1"/>
</dbReference>
<dbReference type="InterPro" id="IPR001810">
    <property type="entry name" value="F-box_dom"/>
</dbReference>
<protein>
    <recommendedName>
        <fullName evidence="2">MBD domain-containing protein</fullName>
    </recommendedName>
</protein>
<name>A0ABY7FA09_MYAAR</name>
<dbReference type="InterPro" id="IPR016177">
    <property type="entry name" value="DNA-bd_dom_sf"/>
</dbReference>
<gene>
    <name evidence="3" type="ORF">MAR_000848</name>
</gene>
<evidence type="ECO:0000259" key="2">
    <source>
        <dbReference type="PROSITE" id="PS50982"/>
    </source>
</evidence>
<dbReference type="Pfam" id="PF01429">
    <property type="entry name" value="MBD"/>
    <property type="match status" value="1"/>
</dbReference>
<feature type="compositionally biased region" description="Basic and acidic residues" evidence="1">
    <location>
        <begin position="457"/>
        <end position="467"/>
    </location>
</feature>
<dbReference type="InterPro" id="IPR052283">
    <property type="entry name" value="GenomicStab_NeuMorph_Reg"/>
</dbReference>
<feature type="compositionally biased region" description="Basic and acidic residues" evidence="1">
    <location>
        <begin position="127"/>
        <end position="161"/>
    </location>
</feature>
<dbReference type="PANTHER" id="PTHR15739">
    <property type="entry name" value="ZINC FINGER PROTEIN"/>
    <property type="match status" value="1"/>
</dbReference>
<feature type="compositionally biased region" description="Low complexity" evidence="1">
    <location>
        <begin position="431"/>
        <end position="444"/>
    </location>
</feature>
<feature type="region of interest" description="Disordered" evidence="1">
    <location>
        <begin position="419"/>
        <end position="471"/>
    </location>
</feature>
<feature type="compositionally biased region" description="Acidic residues" evidence="1">
    <location>
        <begin position="179"/>
        <end position="194"/>
    </location>
</feature>
<dbReference type="Gene3D" id="1.20.1280.50">
    <property type="match status" value="1"/>
</dbReference>
<feature type="compositionally biased region" description="Basic and acidic residues" evidence="1">
    <location>
        <begin position="87"/>
        <end position="103"/>
    </location>
</feature>
<keyword evidence="4" id="KW-1185">Reference proteome</keyword>
<dbReference type="Proteomes" id="UP001164746">
    <property type="component" value="Chromosome 11"/>
</dbReference>
<dbReference type="Gene3D" id="3.30.890.10">
    <property type="entry name" value="Methyl-cpg-binding Protein 2, Chain A"/>
    <property type="match status" value="1"/>
</dbReference>
<evidence type="ECO:0000313" key="4">
    <source>
        <dbReference type="Proteomes" id="UP001164746"/>
    </source>
</evidence>
<accession>A0ABY7FA09</accession>
<organism evidence="3 4">
    <name type="scientific">Mya arenaria</name>
    <name type="common">Soft-shell clam</name>
    <dbReference type="NCBI Taxonomy" id="6604"/>
    <lineage>
        <taxon>Eukaryota</taxon>
        <taxon>Metazoa</taxon>
        <taxon>Spiralia</taxon>
        <taxon>Lophotrochozoa</taxon>
        <taxon>Mollusca</taxon>
        <taxon>Bivalvia</taxon>
        <taxon>Autobranchia</taxon>
        <taxon>Heteroconchia</taxon>
        <taxon>Euheterodonta</taxon>
        <taxon>Imparidentia</taxon>
        <taxon>Neoheterodontei</taxon>
        <taxon>Myida</taxon>
        <taxon>Myoidea</taxon>
        <taxon>Myidae</taxon>
        <taxon>Mya</taxon>
    </lineage>
</organism>
<reference evidence="3" key="1">
    <citation type="submission" date="2022-11" db="EMBL/GenBank/DDBJ databases">
        <title>Centuries of genome instability and evolution in soft-shell clam transmissible cancer (bioRxiv).</title>
        <authorList>
            <person name="Hart S.F.M."/>
            <person name="Yonemitsu M.A."/>
            <person name="Giersch R.M."/>
            <person name="Beal B.F."/>
            <person name="Arriagada G."/>
            <person name="Davis B.W."/>
            <person name="Ostrander E.A."/>
            <person name="Goff S.P."/>
            <person name="Metzger M.J."/>
        </authorList>
    </citation>
    <scope>NUCLEOTIDE SEQUENCE</scope>
    <source>
        <strain evidence="3">MELC-2E11</strain>
        <tissue evidence="3">Siphon/mantle</tissue>
    </source>
</reference>
<proteinExistence type="predicted"/>
<dbReference type="InterPro" id="IPR001739">
    <property type="entry name" value="Methyl_CpG_DNA-bd"/>
</dbReference>
<dbReference type="Pfam" id="PF12937">
    <property type="entry name" value="F-box-like"/>
    <property type="match status" value="1"/>
</dbReference>
<feature type="region of interest" description="Disordered" evidence="1">
    <location>
        <begin position="79"/>
        <end position="298"/>
    </location>
</feature>
<evidence type="ECO:0000313" key="3">
    <source>
        <dbReference type="EMBL" id="WAR19010.1"/>
    </source>
</evidence>
<feature type="compositionally biased region" description="Basic residues" evidence="1">
    <location>
        <begin position="447"/>
        <end position="456"/>
    </location>
</feature>
<feature type="region of interest" description="Disordered" evidence="1">
    <location>
        <begin position="974"/>
        <end position="999"/>
    </location>
</feature>
<dbReference type="EMBL" id="CP111022">
    <property type="protein sequence ID" value="WAR19010.1"/>
    <property type="molecule type" value="Genomic_DNA"/>
</dbReference>
<dbReference type="PROSITE" id="PS50982">
    <property type="entry name" value="MBD"/>
    <property type="match status" value="1"/>
</dbReference>
<dbReference type="InterPro" id="IPR032675">
    <property type="entry name" value="LRR_dom_sf"/>
</dbReference>
<feature type="compositionally biased region" description="Basic and acidic residues" evidence="1">
    <location>
        <begin position="203"/>
        <end position="218"/>
    </location>
</feature>
<dbReference type="PANTHER" id="PTHR15739:SF5">
    <property type="entry name" value="LD23158P"/>
    <property type="match status" value="1"/>
</dbReference>
<feature type="compositionally biased region" description="Polar residues" evidence="1">
    <location>
        <begin position="974"/>
        <end position="988"/>
    </location>
</feature>
<feature type="compositionally biased region" description="Polar residues" evidence="1">
    <location>
        <begin position="106"/>
        <end position="123"/>
    </location>
</feature>
<sequence>MEVDNNTERLNGGGKDEVDGIVDSEQACDSGDMLKKVHDQLNDLNSCKGVNDASKTCDSSDGQKQLGLKNGVDISLKENTVAGSLNEQDKSKRPSIVDEHGEIKSGCNNNVENLSENSDSANGISVDHVKDDRKNNIESKNNDDQHKKHDGYMANHDHVNPDKSIVSEDTDEEKRGADDTMESTLDETYEEMSDEASVSTDNVDDKSLSVSTGEKDGHVIMSIHKKKAKNKRKRKSDMWSKPNPFISKRLRSRTSTGEGEGGENKMGQDGDPVNTEPGTDQNETSTPDEKRRRSAVQSRDFVVGDDSIIDEMLAAEDSKKFGSATRKKFQPIPKTLSDAEMEKFREPFKHGWRREIVMRGSINEQSPKTMADTYYFPPTGNKIRSMVQVADWLSSHDTPLTVDNFTFMRRAIGVGEGETVRNANRTAGRINPTSSKSSNKSSPSFKLVKRPSRAPPKHYEELIHDDNDGQYDTPEIVIERDSVDFVSQIMSGIADEEKNETEEMEGIETTEMVYPSKEAVIVSPSQKKFKSTARKSTTQKHFKKVPIPYTGVENLCSMGCPGMEGIPPMLHCNVCMCLFHNECVNYFGESSDFICLRCKDEPPGLMGPSSVSSQQGKTVMLKVSNPHQMSPYSNSKIISVRRVATVGHSPGPSGSKSPGFQVTKLVSMASNGSPFVINANGTIGNVNPALPVFTKIINASTRPSSPATATRPIMSTTKIVTSSSAGSNMQNKLSEIQPIIKQEPPDDSTDNTNKSCQASNKALSSLKAALNTKRLDALPQKTPQNIPFSIQNERIQMPKVTTVFPPLGVQIMNQAIQAGRSVVNTTPNMLNIMPMNQTMRAVAPRMVLPRLPQVVTVPPPPRTMMMTNHGVVLSPQLVSPQLVSPQLTPDASNSGPVVINAKQVSAPMNGQLLTLPQAVSKRLTLNKALALKINNVKITVPPSGFFQSSEGLKVFLPPNTFPTVDETDLNVSVSNEVKSGEDSAQTSSDKPESRAVSSSKKKDIRELKLYKKCCLLQSLYGGFNAMEHIFKQLSLIDLLKVGKVCRTWRKISMLPSLWSHVDFKDCMVADWQAALQFISSRHVRSISLKGIVHHEDANRTWQQLLSGLQGLDELRRVTFGLIPSALLQSMCSRLGRLQALTADEVVEANDQASMYVPTKLDVSKFSSMMGLEELRVRGKGGIILPSFSFSGGLSDLGILRKLTVLHLTSLKNVKGSEFSFISLLSELTDLALGDCKDWTQETYGHLQKLTGLHRLRLEHGGAIPDLGLGMALSHMNRLEWLELINYTLAYTFGNHVSDLTSLKHLYILPDSSNFASHCSFLAMAAEVNTNTLAAAEKLGSLKTFTWVVEQSAPPSIILEDEETIQQVLIPVHVPNVNDESKDVTKLQYLSKEDLLKKLKAILPDTEVLVKVEKQPGVQSVVL</sequence>
<evidence type="ECO:0000256" key="1">
    <source>
        <dbReference type="SAM" id="MobiDB-lite"/>
    </source>
</evidence>